<organism evidence="5 6">
    <name type="scientific">Microctonus aethiopoides</name>
    <dbReference type="NCBI Taxonomy" id="144406"/>
    <lineage>
        <taxon>Eukaryota</taxon>
        <taxon>Metazoa</taxon>
        <taxon>Ecdysozoa</taxon>
        <taxon>Arthropoda</taxon>
        <taxon>Hexapoda</taxon>
        <taxon>Insecta</taxon>
        <taxon>Pterygota</taxon>
        <taxon>Neoptera</taxon>
        <taxon>Endopterygota</taxon>
        <taxon>Hymenoptera</taxon>
        <taxon>Apocrita</taxon>
        <taxon>Ichneumonoidea</taxon>
        <taxon>Braconidae</taxon>
        <taxon>Euphorinae</taxon>
        <taxon>Microctonus</taxon>
    </lineage>
</organism>
<dbReference type="EMBL" id="JAQQBS010000208">
    <property type="protein sequence ID" value="KAK0169521.1"/>
    <property type="molecule type" value="Genomic_DNA"/>
</dbReference>
<reference evidence="5" key="1">
    <citation type="journal article" date="2023" name="bioRxiv">
        <title>Scaffold-level genome assemblies of two parasitoid biocontrol wasps reveal the parthenogenesis mechanism and an associated novel virus.</title>
        <authorList>
            <person name="Inwood S."/>
            <person name="Skelly J."/>
            <person name="Guhlin J."/>
            <person name="Harrop T."/>
            <person name="Goldson S."/>
            <person name="Dearden P."/>
        </authorList>
    </citation>
    <scope>NUCLEOTIDE SEQUENCE</scope>
    <source>
        <strain evidence="5">Irish</strain>
        <tissue evidence="5">Whole body</tissue>
    </source>
</reference>
<dbReference type="AlphaFoldDB" id="A0AA39FHG1"/>
<evidence type="ECO:0000313" key="6">
    <source>
        <dbReference type="Proteomes" id="UP001168990"/>
    </source>
</evidence>
<keyword evidence="3" id="KW-0325">Glycoprotein</keyword>
<feature type="domain" description="Dipeptidylpeptidase IV N-terminal" evidence="4">
    <location>
        <begin position="1"/>
        <end position="160"/>
    </location>
</feature>
<accession>A0AA39FHG1</accession>
<reference evidence="5" key="2">
    <citation type="submission" date="2023-03" db="EMBL/GenBank/DDBJ databases">
        <authorList>
            <person name="Inwood S.N."/>
            <person name="Skelly J.G."/>
            <person name="Guhlin J."/>
            <person name="Harrop T.W.R."/>
            <person name="Goldson S.G."/>
            <person name="Dearden P.K."/>
        </authorList>
    </citation>
    <scope>NUCLEOTIDE SEQUENCE</scope>
    <source>
        <strain evidence="5">Irish</strain>
        <tissue evidence="5">Whole body</tissue>
    </source>
</reference>
<protein>
    <recommendedName>
        <fullName evidence="4">Dipeptidylpeptidase IV N-terminal domain-containing protein</fullName>
    </recommendedName>
</protein>
<evidence type="ECO:0000259" key="4">
    <source>
        <dbReference type="Pfam" id="PF00930"/>
    </source>
</evidence>
<dbReference type="GO" id="GO:0008239">
    <property type="term" value="F:dipeptidyl-peptidase activity"/>
    <property type="evidence" value="ECO:0007669"/>
    <property type="project" value="TreeGrafter"/>
</dbReference>
<sequence>SGTSNPKVKLYYVNLEEVVSNKGEGFVLKEIEHPPELTNFERILAAVAFPTENLVSATWMNRIQNRAYFHLYNVESLKYNTALAYAEKHGWVEQFSPPHFSRTGMEFLLILPQKQLDNDTWPHLVMVTNATSSTPRIRALTSGTFVVTEIVGWDENNSLV</sequence>
<keyword evidence="1" id="KW-0378">Hydrolase</keyword>
<feature type="non-terminal residue" evidence="5">
    <location>
        <position position="160"/>
    </location>
</feature>
<evidence type="ECO:0000256" key="1">
    <source>
        <dbReference type="ARBA" id="ARBA00022438"/>
    </source>
</evidence>
<evidence type="ECO:0000256" key="3">
    <source>
        <dbReference type="ARBA" id="ARBA00023180"/>
    </source>
</evidence>
<name>A0AA39FHG1_9HYME</name>
<proteinExistence type="predicted"/>
<comment type="caution">
    <text evidence="5">The sequence shown here is derived from an EMBL/GenBank/DDBJ whole genome shotgun (WGS) entry which is preliminary data.</text>
</comment>
<dbReference type="SUPFAM" id="SSF82171">
    <property type="entry name" value="DPP6 N-terminal domain-like"/>
    <property type="match status" value="1"/>
</dbReference>
<dbReference type="GO" id="GO:0004177">
    <property type="term" value="F:aminopeptidase activity"/>
    <property type="evidence" value="ECO:0007669"/>
    <property type="project" value="UniProtKB-KW"/>
</dbReference>
<dbReference type="InterPro" id="IPR002469">
    <property type="entry name" value="Peptidase_S9B_N"/>
</dbReference>
<evidence type="ECO:0000313" key="5">
    <source>
        <dbReference type="EMBL" id="KAK0169521.1"/>
    </source>
</evidence>
<dbReference type="Pfam" id="PF00930">
    <property type="entry name" value="DPPIV_N"/>
    <property type="match status" value="1"/>
</dbReference>
<dbReference type="Gene3D" id="2.140.10.30">
    <property type="entry name" value="Dipeptidylpeptidase IV, N-terminal domain"/>
    <property type="match status" value="1"/>
</dbReference>
<keyword evidence="1" id="KW-0031">Aminopeptidase</keyword>
<dbReference type="GO" id="GO:0008236">
    <property type="term" value="F:serine-type peptidase activity"/>
    <property type="evidence" value="ECO:0007669"/>
    <property type="project" value="UniProtKB-KW"/>
</dbReference>
<keyword evidence="1" id="KW-0645">Protease</keyword>
<evidence type="ECO:0000256" key="2">
    <source>
        <dbReference type="ARBA" id="ARBA00022825"/>
    </source>
</evidence>
<keyword evidence="2" id="KW-0720">Serine protease</keyword>
<dbReference type="PANTHER" id="PTHR11731:SF200">
    <property type="entry name" value="DIPEPTIDYL PEPTIDASE 10, ISOFORM B"/>
    <property type="match status" value="1"/>
</dbReference>
<dbReference type="PANTHER" id="PTHR11731">
    <property type="entry name" value="PROTEASE FAMILY S9B,C DIPEPTIDYL-PEPTIDASE IV-RELATED"/>
    <property type="match status" value="1"/>
</dbReference>
<dbReference type="InterPro" id="IPR050278">
    <property type="entry name" value="Serine_Prot_S9B/DPPIV"/>
</dbReference>
<dbReference type="GO" id="GO:0005886">
    <property type="term" value="C:plasma membrane"/>
    <property type="evidence" value="ECO:0007669"/>
    <property type="project" value="TreeGrafter"/>
</dbReference>
<feature type="non-terminal residue" evidence="5">
    <location>
        <position position="1"/>
    </location>
</feature>
<keyword evidence="6" id="KW-1185">Reference proteome</keyword>
<dbReference type="Proteomes" id="UP001168990">
    <property type="component" value="Unassembled WGS sequence"/>
</dbReference>
<dbReference type="GO" id="GO:0006508">
    <property type="term" value="P:proteolysis"/>
    <property type="evidence" value="ECO:0007669"/>
    <property type="project" value="InterPro"/>
</dbReference>
<gene>
    <name evidence="5" type="ORF">PV328_011935</name>
</gene>